<dbReference type="InterPro" id="IPR006037">
    <property type="entry name" value="RCK_C"/>
</dbReference>
<dbReference type="InterPro" id="IPR050721">
    <property type="entry name" value="Trk_Ktr_HKT_K-transport"/>
</dbReference>
<organism evidence="9 10">
    <name type="scientific">Candidatus Moanibacter tarae</name>
    <dbReference type="NCBI Taxonomy" id="2200854"/>
    <lineage>
        <taxon>Bacteria</taxon>
        <taxon>Pseudomonadati</taxon>
        <taxon>Verrucomicrobiota</taxon>
        <taxon>Opitutia</taxon>
        <taxon>Puniceicoccales</taxon>
        <taxon>Puniceicoccales incertae sedis</taxon>
        <taxon>Candidatus Moanibacter</taxon>
    </lineage>
</organism>
<dbReference type="PRINTS" id="PR00335">
    <property type="entry name" value="KUPTAKETRKA"/>
</dbReference>
<sequence>MKIIIVGAGEVGGYLCELLSRQAHDVTLIESSHRIANDLEENCDARILIGNGSSAEVLTKANVSDCDFFLAMTSEDRTNLISCSLAKALGAKSTIVRFHDQTYTDNSFVNYQLHFGVDYMLNPEGLCAVELAKSIRNPGRVAVENFARGQIEVQQIRVAVKSHLAGSKLRDIQLRTRIGYVQRNDKIAVASANTRLQSGDIVTAFGSSEDLFELNRILDPRSVAEQSRIVLFGGSETAIALVRLLNNPRYKIRIIEEDANLCADLAEKFPDINLIHGNATSLRLLEEEHIGQTDYFVACTKRDEDNIMTGLQASKLGAPHVQLVINKPDYENVLQNLKSILGVELMVSPRVATANEVLRYVSTEPVIELATLPNQSIKILEIRIAHDNPFSGRNLGDIPLPEGCVVVALLHKFQVKVPGAQDSILGGDRIVIITNDENVEPVRDILA</sequence>
<keyword evidence="4" id="KW-0630">Potassium</keyword>
<dbReference type="InterPro" id="IPR036291">
    <property type="entry name" value="NAD(P)-bd_dom_sf"/>
</dbReference>
<dbReference type="GO" id="GO:0015079">
    <property type="term" value="F:potassium ion transmembrane transporter activity"/>
    <property type="evidence" value="ECO:0007669"/>
    <property type="project" value="InterPro"/>
</dbReference>
<keyword evidence="6" id="KW-0406">Ion transport</keyword>
<dbReference type="InterPro" id="IPR006036">
    <property type="entry name" value="K_uptake_TrkA"/>
</dbReference>
<feature type="domain" description="RCK N-terminal" evidence="7">
    <location>
        <begin position="226"/>
        <end position="344"/>
    </location>
</feature>
<evidence type="ECO:0000313" key="9">
    <source>
        <dbReference type="EMBL" id="AWT59927.1"/>
    </source>
</evidence>
<evidence type="ECO:0000256" key="5">
    <source>
        <dbReference type="ARBA" id="ARBA00023027"/>
    </source>
</evidence>
<dbReference type="NCBIfam" id="NF007039">
    <property type="entry name" value="PRK09496.3-2"/>
    <property type="match status" value="1"/>
</dbReference>
<evidence type="ECO:0000256" key="1">
    <source>
        <dbReference type="ARBA" id="ARBA00017378"/>
    </source>
</evidence>
<dbReference type="Pfam" id="PF02080">
    <property type="entry name" value="TrkA_C"/>
    <property type="match status" value="2"/>
</dbReference>
<keyword evidence="3" id="KW-0633">Potassium transport</keyword>
<accession>A0A2Z4AII7</accession>
<feature type="domain" description="RCK C-terminal" evidence="8">
    <location>
        <begin position="141"/>
        <end position="220"/>
    </location>
</feature>
<evidence type="ECO:0000256" key="4">
    <source>
        <dbReference type="ARBA" id="ARBA00022958"/>
    </source>
</evidence>
<dbReference type="SUPFAM" id="SSF51735">
    <property type="entry name" value="NAD(P)-binding Rossmann-fold domains"/>
    <property type="match status" value="2"/>
</dbReference>
<keyword evidence="2" id="KW-0813">Transport</keyword>
<dbReference type="PANTHER" id="PTHR43833:SF5">
    <property type="entry name" value="TRK SYSTEM POTASSIUM UPTAKE PROTEIN TRKA"/>
    <property type="match status" value="1"/>
</dbReference>
<gene>
    <name evidence="9" type="primary">trkA</name>
    <name evidence="9" type="ORF">DF168_01125</name>
</gene>
<evidence type="ECO:0000256" key="6">
    <source>
        <dbReference type="ARBA" id="ARBA00023065"/>
    </source>
</evidence>
<keyword evidence="5" id="KW-0520">NAD</keyword>
<dbReference type="AlphaFoldDB" id="A0A2Z4AII7"/>
<dbReference type="Gene3D" id="3.40.50.720">
    <property type="entry name" value="NAD(P)-binding Rossmann-like Domain"/>
    <property type="match status" value="2"/>
</dbReference>
<name>A0A2Z4AII7_9BACT</name>
<dbReference type="InterPro" id="IPR036721">
    <property type="entry name" value="RCK_C_sf"/>
</dbReference>
<dbReference type="Pfam" id="PF02254">
    <property type="entry name" value="TrkA_N"/>
    <property type="match status" value="2"/>
</dbReference>
<evidence type="ECO:0000256" key="2">
    <source>
        <dbReference type="ARBA" id="ARBA00022448"/>
    </source>
</evidence>
<dbReference type="SUPFAM" id="SSF116726">
    <property type="entry name" value="TrkA C-terminal domain-like"/>
    <property type="match status" value="2"/>
</dbReference>
<evidence type="ECO:0000259" key="8">
    <source>
        <dbReference type="PROSITE" id="PS51202"/>
    </source>
</evidence>
<dbReference type="GO" id="GO:0005886">
    <property type="term" value="C:plasma membrane"/>
    <property type="evidence" value="ECO:0007669"/>
    <property type="project" value="InterPro"/>
</dbReference>
<proteinExistence type="predicted"/>
<evidence type="ECO:0000256" key="3">
    <source>
        <dbReference type="ARBA" id="ARBA00022538"/>
    </source>
</evidence>
<dbReference type="PANTHER" id="PTHR43833">
    <property type="entry name" value="POTASSIUM CHANNEL PROTEIN 2-RELATED-RELATED"/>
    <property type="match status" value="1"/>
</dbReference>
<dbReference type="Gene3D" id="3.30.70.1450">
    <property type="entry name" value="Regulator of K+ conductance, C-terminal domain"/>
    <property type="match status" value="2"/>
</dbReference>
<dbReference type="KEGG" id="mtar:DF168_01125"/>
<dbReference type="EMBL" id="CP029803">
    <property type="protein sequence ID" value="AWT59927.1"/>
    <property type="molecule type" value="Genomic_DNA"/>
</dbReference>
<dbReference type="PROSITE" id="PS51202">
    <property type="entry name" value="RCK_C"/>
    <property type="match status" value="2"/>
</dbReference>
<dbReference type="Proteomes" id="UP000247465">
    <property type="component" value="Chromosome"/>
</dbReference>
<reference evidence="9 10" key="1">
    <citation type="submission" date="2018-06" db="EMBL/GenBank/DDBJ databases">
        <title>Draft Genome Sequence of a Novel Marine Bacterium Related to the Verrucomicrobia.</title>
        <authorList>
            <person name="Vosseberg J."/>
            <person name="Martijn J."/>
            <person name="Ettema T.J.G."/>
        </authorList>
    </citation>
    <scope>NUCLEOTIDE SEQUENCE [LARGE SCALE GENOMIC DNA]</scope>
    <source>
        <strain evidence="9">TARA_B100001123</strain>
    </source>
</reference>
<dbReference type="InterPro" id="IPR003148">
    <property type="entry name" value="RCK_N"/>
</dbReference>
<evidence type="ECO:0000313" key="10">
    <source>
        <dbReference type="Proteomes" id="UP000247465"/>
    </source>
</evidence>
<feature type="domain" description="RCK N-terminal" evidence="7">
    <location>
        <begin position="1"/>
        <end position="121"/>
    </location>
</feature>
<protein>
    <recommendedName>
        <fullName evidence="1">Trk system potassium uptake protein TrkA</fullName>
    </recommendedName>
</protein>
<feature type="domain" description="RCK C-terminal" evidence="8">
    <location>
        <begin position="367"/>
        <end position="447"/>
    </location>
</feature>
<dbReference type="PROSITE" id="PS51201">
    <property type="entry name" value="RCK_N"/>
    <property type="match status" value="2"/>
</dbReference>
<evidence type="ECO:0000259" key="7">
    <source>
        <dbReference type="PROSITE" id="PS51201"/>
    </source>
</evidence>